<feature type="signal peptide" evidence="1">
    <location>
        <begin position="1"/>
        <end position="17"/>
    </location>
</feature>
<feature type="chain" id="PRO_5012393308" description="Secreted protein" evidence="1">
    <location>
        <begin position="18"/>
        <end position="329"/>
    </location>
</feature>
<dbReference type="OrthoDB" id="69391at2759"/>
<dbReference type="EMBL" id="JNBR01001922">
    <property type="protein sequence ID" value="OQR84197.1"/>
    <property type="molecule type" value="Genomic_DNA"/>
</dbReference>
<keyword evidence="3" id="KW-1185">Reference proteome</keyword>
<comment type="caution">
    <text evidence="2">The sequence shown here is derived from an EMBL/GenBank/DDBJ whole genome shotgun (WGS) entry which is preliminary data.</text>
</comment>
<protein>
    <recommendedName>
        <fullName evidence="4">Secreted protein</fullName>
    </recommendedName>
</protein>
<evidence type="ECO:0000313" key="3">
    <source>
        <dbReference type="Proteomes" id="UP000243579"/>
    </source>
</evidence>
<organism evidence="2 3">
    <name type="scientific">Achlya hypogyna</name>
    <name type="common">Oomycete</name>
    <name type="synonym">Protoachlya hypogyna</name>
    <dbReference type="NCBI Taxonomy" id="1202772"/>
    <lineage>
        <taxon>Eukaryota</taxon>
        <taxon>Sar</taxon>
        <taxon>Stramenopiles</taxon>
        <taxon>Oomycota</taxon>
        <taxon>Saprolegniomycetes</taxon>
        <taxon>Saprolegniales</taxon>
        <taxon>Achlyaceae</taxon>
        <taxon>Achlya</taxon>
    </lineage>
</organism>
<keyword evidence="1" id="KW-0732">Signal</keyword>
<reference evidence="2 3" key="1">
    <citation type="journal article" date="2014" name="Genome Biol. Evol.">
        <title>The secreted proteins of Achlya hypogyna and Thraustotheca clavata identify the ancestral oomycete secretome and reveal gene acquisitions by horizontal gene transfer.</title>
        <authorList>
            <person name="Misner I."/>
            <person name="Blouin N."/>
            <person name="Leonard G."/>
            <person name="Richards T.A."/>
            <person name="Lane C.E."/>
        </authorList>
    </citation>
    <scope>NUCLEOTIDE SEQUENCE [LARGE SCALE GENOMIC DNA]</scope>
    <source>
        <strain evidence="2 3">ATCC 48635</strain>
    </source>
</reference>
<gene>
    <name evidence="2" type="ORF">ACHHYP_13728</name>
</gene>
<dbReference type="Proteomes" id="UP000243579">
    <property type="component" value="Unassembled WGS sequence"/>
</dbReference>
<dbReference type="AlphaFoldDB" id="A0A1V9YEX5"/>
<evidence type="ECO:0008006" key="4">
    <source>
        <dbReference type="Google" id="ProtNLM"/>
    </source>
</evidence>
<name>A0A1V9YEX5_ACHHY</name>
<accession>A0A1V9YEX5</accession>
<evidence type="ECO:0000313" key="2">
    <source>
        <dbReference type="EMBL" id="OQR84197.1"/>
    </source>
</evidence>
<sequence length="329" mass="34511">MSLSLLVAVLWAAGVNADCCATCLAQPLVAGIDAVNWTACSAAQQVCCFDCAPATFGTPTFVTDSVTYANGAARVPSGDYLQLSWPGAAYVKYLLLKDGQPKAAQVTNTSETAVVTGSYFALCPLFAGSVYLRAFDATGCTASLEITVVVTPGNGSCAAAIPTAPPTATTVPCDPVRGAVTNGTCSCLQDYTDPPSCLKNSSWKQWGQVLTYCAGGASFVTAVFGFYRLWRQRHLHQQEAAVMDRSPILGDDDSDGSPLDKAKGDHVAVATPAPAVVLQGPMLAPLRTTRDVSAASDGSSISDIYLIEDPSYHVGRRRSLDRSSREFSL</sequence>
<proteinExistence type="predicted"/>
<evidence type="ECO:0000256" key="1">
    <source>
        <dbReference type="SAM" id="SignalP"/>
    </source>
</evidence>